<dbReference type="Pfam" id="PF12851">
    <property type="entry name" value="Tet_JBP"/>
    <property type="match status" value="1"/>
</dbReference>
<feature type="region of interest" description="Disordered" evidence="12">
    <location>
        <begin position="83"/>
        <end position="111"/>
    </location>
</feature>
<evidence type="ECO:0000256" key="7">
    <source>
        <dbReference type="ARBA" id="ARBA00023002"/>
    </source>
</evidence>
<evidence type="ECO:0000256" key="12">
    <source>
        <dbReference type="SAM" id="MobiDB-lite"/>
    </source>
</evidence>
<evidence type="ECO:0000256" key="5">
    <source>
        <dbReference type="ARBA" id="ARBA00022833"/>
    </source>
</evidence>
<evidence type="ECO:0000256" key="11">
    <source>
        <dbReference type="RuleBase" id="RU367064"/>
    </source>
</evidence>
<dbReference type="PANTHER" id="PTHR23358">
    <property type="entry name" value="METHYLCYTOSINE DIOXYGENASE TET"/>
    <property type="match status" value="1"/>
</dbReference>
<keyword evidence="6 11" id="KW-0223">Dioxygenase</keyword>
<comment type="similarity">
    <text evidence="2 11">Belongs to the TET family.</text>
</comment>
<comment type="catalytic activity">
    <reaction evidence="10 11">
        <text>a 5-hydroxymethyl-2'-deoxycytidine in DNA + 2-oxoglutarate + O2 = a 5-formyl-2'-deoxycytidine in DNA + succinate + CO2 + H2O</text>
        <dbReference type="Rhea" id="RHEA:53828"/>
        <dbReference type="Rhea" id="RHEA-COMP:13315"/>
        <dbReference type="Rhea" id="RHEA-COMP:13656"/>
        <dbReference type="ChEBI" id="CHEBI:15377"/>
        <dbReference type="ChEBI" id="CHEBI:15379"/>
        <dbReference type="ChEBI" id="CHEBI:16526"/>
        <dbReference type="ChEBI" id="CHEBI:16810"/>
        <dbReference type="ChEBI" id="CHEBI:30031"/>
        <dbReference type="ChEBI" id="CHEBI:136731"/>
        <dbReference type="ChEBI" id="CHEBI:137731"/>
        <dbReference type="EC" id="1.14.11.80"/>
    </reaction>
</comment>
<comment type="cofactor">
    <cofactor evidence="11">
        <name>Zn(2+)</name>
        <dbReference type="ChEBI" id="CHEBI:29105"/>
    </cofactor>
    <text evidence="11">The zinc ions have a structural role.</text>
</comment>
<comment type="catalytic activity">
    <reaction evidence="11">
        <text>a 5-methyl-2'-deoxycytidine in DNA + 2-oxoglutarate + O2 = a 5-hydroxymethyl-2'-deoxycytidine in DNA + succinate + CO2</text>
        <dbReference type="Rhea" id="RHEA:52636"/>
        <dbReference type="Rhea" id="RHEA-COMP:11370"/>
        <dbReference type="Rhea" id="RHEA-COMP:13315"/>
        <dbReference type="ChEBI" id="CHEBI:15379"/>
        <dbReference type="ChEBI" id="CHEBI:16526"/>
        <dbReference type="ChEBI" id="CHEBI:16810"/>
        <dbReference type="ChEBI" id="CHEBI:30031"/>
        <dbReference type="ChEBI" id="CHEBI:85454"/>
        <dbReference type="ChEBI" id="CHEBI:136731"/>
        <dbReference type="EC" id="1.14.11.80"/>
    </reaction>
</comment>
<feature type="region of interest" description="Disordered" evidence="12">
    <location>
        <begin position="358"/>
        <end position="393"/>
    </location>
</feature>
<evidence type="ECO:0000256" key="8">
    <source>
        <dbReference type="ARBA" id="ARBA00023004"/>
    </source>
</evidence>
<accession>A0A914WY58</accession>
<name>A0A914WY58_9BILA</name>
<dbReference type="CDD" id="cd18892">
    <property type="entry name" value="TET"/>
    <property type="match status" value="1"/>
</dbReference>
<dbReference type="SMART" id="SM01333">
    <property type="entry name" value="Tet_JBP"/>
    <property type="match status" value="1"/>
</dbReference>
<dbReference type="AlphaFoldDB" id="A0A914WY58"/>
<dbReference type="GO" id="GO:0070579">
    <property type="term" value="F:DNA 5-methylcytosine dioxygenase activity"/>
    <property type="evidence" value="ECO:0007669"/>
    <property type="project" value="UniProtKB-UniRule"/>
</dbReference>
<dbReference type="GO" id="GO:0045944">
    <property type="term" value="P:positive regulation of transcription by RNA polymerase II"/>
    <property type="evidence" value="ECO:0007669"/>
    <property type="project" value="TreeGrafter"/>
</dbReference>
<dbReference type="WBParaSite" id="PSAMB.scaffold56size92332.g1253.t1">
    <property type="protein sequence ID" value="PSAMB.scaffold56size92332.g1253.t1"/>
    <property type="gene ID" value="PSAMB.scaffold56size92332.g1253"/>
</dbReference>
<feature type="region of interest" description="Disordered" evidence="12">
    <location>
        <begin position="995"/>
        <end position="1017"/>
    </location>
</feature>
<evidence type="ECO:0000256" key="4">
    <source>
        <dbReference type="ARBA" id="ARBA00022723"/>
    </source>
</evidence>
<organism evidence="14 15">
    <name type="scientific">Plectus sambesii</name>
    <dbReference type="NCBI Taxonomy" id="2011161"/>
    <lineage>
        <taxon>Eukaryota</taxon>
        <taxon>Metazoa</taxon>
        <taxon>Ecdysozoa</taxon>
        <taxon>Nematoda</taxon>
        <taxon>Chromadorea</taxon>
        <taxon>Plectida</taxon>
        <taxon>Plectina</taxon>
        <taxon>Plectoidea</taxon>
        <taxon>Plectidae</taxon>
        <taxon>Plectus</taxon>
    </lineage>
</organism>
<evidence type="ECO:0000313" key="14">
    <source>
        <dbReference type="Proteomes" id="UP000887566"/>
    </source>
</evidence>
<comment type="cofactor">
    <cofactor evidence="11">
        <name>Fe(2+)</name>
        <dbReference type="ChEBI" id="CHEBI:29033"/>
    </cofactor>
    <text evidence="11">Binds 1 Fe(2+) ion per subunit.</text>
</comment>
<evidence type="ECO:0000256" key="3">
    <source>
        <dbReference type="ARBA" id="ARBA00022454"/>
    </source>
</evidence>
<dbReference type="InterPro" id="IPR040175">
    <property type="entry name" value="TET1/2/3"/>
</dbReference>
<dbReference type="GO" id="GO:0040029">
    <property type="term" value="P:epigenetic regulation of gene expression"/>
    <property type="evidence" value="ECO:0007669"/>
    <property type="project" value="InterPro"/>
</dbReference>
<feature type="compositionally biased region" description="Basic and acidic residues" evidence="12">
    <location>
        <begin position="381"/>
        <end position="393"/>
    </location>
</feature>
<dbReference type="PANTHER" id="PTHR23358:SF6">
    <property type="entry name" value="METHYLCYTOSINE DIOXYGENASE TET"/>
    <property type="match status" value="1"/>
</dbReference>
<comment type="function">
    <text evidence="11">Dioxygenase that catalyzes the conversion of the modified genomic base 5-methylcytosine (5mC) into 5-hydroxymethylcytosine (5hmC) and plays a key role in epigenetic chromatin reprogramming during embryonic development.</text>
</comment>
<keyword evidence="8 11" id="KW-0408">Iron</keyword>
<evidence type="ECO:0000259" key="13">
    <source>
        <dbReference type="SMART" id="SM01333"/>
    </source>
</evidence>
<reference evidence="15" key="1">
    <citation type="submission" date="2022-11" db="UniProtKB">
        <authorList>
            <consortium name="WormBaseParasite"/>
        </authorList>
    </citation>
    <scope>IDENTIFICATION</scope>
</reference>
<feature type="domain" description="Methylcytosine dioxygenase TET1-3 oxygenase" evidence="13">
    <location>
        <begin position="636"/>
        <end position="918"/>
    </location>
</feature>
<keyword evidence="3" id="KW-0158">Chromosome</keyword>
<keyword evidence="7 11" id="KW-0560">Oxidoreductase</keyword>
<sequence>MQTDEYFQQLQSLSWNLAAPAVDGPSTNGMWTNPTTVNGGGDWSTDYGQQYYGAGQQWLQAGSVGGDQEINCSHLQLQQHQQQQLQQQFGTNDYNSRPSTSNSVSSAPSSGSADAISALASLAQNPIGGQIAAAPSAFGSAFKESATGWQQGSLLQHSGGMNGGDPSAAQGSQRALMGRQLNLHEFLPDSIRSAEHKQLLDAEQQKRDWNDLARFPVIGYPQHAPGMVAQHSAFRSPTGANFWPQPSARQPANLFQQYSLGMEPTPWRRFLSPADQLAPPAVHIGPTLQKIAEWQLSALLARQTIACSQPSSSSSSATPADGCHNDADQSSNSSAPASVHLPPATTHVFRVVRPPIMETSTARDQNPNTSTSSSGASKVVLKSEDSNNKDDELPPSVDWDKLLICRDVERTFKCRLAAKEGDSSADDYFAARVPSFSDGHFPVRPCSDQISIFDGSFEPEDSRKHRLDNNIAQKTDQCKCLGSEVSEELEGPYYTHLAAGPSVSAIRRIMETRFGQTGSAIRIEKVVYTGKEGRTQDGCPLAKWIIRRSGPDEKLLCLVRERPGHRCATAVLCVFLCLWDGVPADMADDLYSYMARVLPSSGMPTNRRCALNEQRTCACQGMDDVSCGASYSFGCSWSMYYNTCKFARSRNPKRFKLMDPAEEPAMETKLQKLSDRVAEQYAMVAPASYRNQTYFSYRAGECRLGNHPNGPFTGLTACVDFCSHSHRDVHNMSNGCTVVVTLSDTRGSDKADDEQLHVLPLYIPAKTDEHGSEEGQKRKMESGSIETLTKYPMVMRYRKDPLPNCKERNKRPCPASGSQAKASFAMDTDEMCGNGANTNGHHASTPPDPDAPPAGFYTQATDNEHAFADPQIGGIAIAATHGSILFEVAKKELHATTALKHPDRRQPKRISLIFYQHKNMNFMNHGFEEWDRKLAAKKHGKPDTVGTSRAAATKHRFDLQLPQMRAPPIVEDLRTAAIDRSSTFVHCRSLFTQAKTEAPVPDAASSAKLPPNGSVAR</sequence>
<feature type="compositionally biased region" description="Polar residues" evidence="12">
    <location>
        <begin position="358"/>
        <end position="376"/>
    </location>
</feature>
<keyword evidence="5 11" id="KW-0862">Zinc</keyword>
<evidence type="ECO:0000313" key="15">
    <source>
        <dbReference type="WBParaSite" id="PSAMB.scaffold56size92332.g1253.t1"/>
    </source>
</evidence>
<dbReference type="GO" id="GO:0005694">
    <property type="term" value="C:chromosome"/>
    <property type="evidence" value="ECO:0007669"/>
    <property type="project" value="UniProtKB-SubCell"/>
</dbReference>
<feature type="region of interest" description="Disordered" evidence="12">
    <location>
        <begin position="309"/>
        <end position="344"/>
    </location>
</feature>
<evidence type="ECO:0000256" key="1">
    <source>
        <dbReference type="ARBA" id="ARBA00004286"/>
    </source>
</evidence>
<evidence type="ECO:0000256" key="6">
    <source>
        <dbReference type="ARBA" id="ARBA00022964"/>
    </source>
</evidence>
<comment type="subcellular location">
    <subcellularLocation>
        <location evidence="1">Chromosome</location>
    </subcellularLocation>
</comment>
<dbReference type="GO" id="GO:0008270">
    <property type="term" value="F:zinc ion binding"/>
    <property type="evidence" value="ECO:0007669"/>
    <property type="project" value="UniProtKB-UniRule"/>
</dbReference>
<dbReference type="GO" id="GO:0005634">
    <property type="term" value="C:nucleus"/>
    <property type="evidence" value="ECO:0007669"/>
    <property type="project" value="UniProtKB-UniRule"/>
</dbReference>
<keyword evidence="14" id="KW-1185">Reference proteome</keyword>
<evidence type="ECO:0000256" key="2">
    <source>
        <dbReference type="ARBA" id="ARBA00007502"/>
    </source>
</evidence>
<dbReference type="InterPro" id="IPR024779">
    <property type="entry name" value="2OGFeDO_JBP1/TET_oxygenase_dom"/>
</dbReference>
<evidence type="ECO:0000256" key="10">
    <source>
        <dbReference type="ARBA" id="ARBA00049431"/>
    </source>
</evidence>
<feature type="compositionally biased region" description="Low complexity" evidence="12">
    <location>
        <begin position="96"/>
        <end position="111"/>
    </location>
</feature>
<evidence type="ECO:0000256" key="9">
    <source>
        <dbReference type="ARBA" id="ARBA00047840"/>
    </source>
</evidence>
<feature type="region of interest" description="Disordered" evidence="12">
    <location>
        <begin position="829"/>
        <end position="858"/>
    </location>
</feature>
<protein>
    <recommendedName>
        <fullName evidence="11">Methylcytosine dioxygenase TET</fullName>
        <ecNumber evidence="11">1.14.11.80</ecNumber>
    </recommendedName>
</protein>
<proteinExistence type="inferred from homology"/>
<dbReference type="InterPro" id="IPR046942">
    <property type="entry name" value="TET_oxygenase"/>
</dbReference>
<dbReference type="Proteomes" id="UP000887566">
    <property type="component" value="Unplaced"/>
</dbReference>
<dbReference type="GO" id="GO:0141166">
    <property type="term" value="P:chromosomal 5-methylcytosine DNA demethylation pathway"/>
    <property type="evidence" value="ECO:0007669"/>
    <property type="project" value="UniProtKB-UniRule"/>
</dbReference>
<keyword evidence="4 11" id="KW-0479">Metal-binding</keyword>
<dbReference type="EC" id="1.14.11.80" evidence="11"/>
<comment type="catalytic activity">
    <reaction evidence="9 11">
        <text>a 5-formyl-2'-deoxycytidine in DNA + 2-oxoglutarate + O2 = a 5-carboxyl-2'-deoxycytidine in DNA + succinate + CO2 + H(+)</text>
        <dbReference type="Rhea" id="RHEA:53832"/>
        <dbReference type="Rhea" id="RHEA-COMP:13656"/>
        <dbReference type="Rhea" id="RHEA-COMP:13657"/>
        <dbReference type="ChEBI" id="CHEBI:15378"/>
        <dbReference type="ChEBI" id="CHEBI:15379"/>
        <dbReference type="ChEBI" id="CHEBI:16526"/>
        <dbReference type="ChEBI" id="CHEBI:16810"/>
        <dbReference type="ChEBI" id="CHEBI:30031"/>
        <dbReference type="ChEBI" id="CHEBI:137731"/>
        <dbReference type="ChEBI" id="CHEBI:137732"/>
        <dbReference type="EC" id="1.14.11.80"/>
    </reaction>
</comment>